<reference evidence="3 4" key="1">
    <citation type="journal article" date="2019" name="Int. J. Syst. Evol. Microbiol.">
        <title>The Global Catalogue of Microorganisms (GCM) 10K type strain sequencing project: providing services to taxonomists for standard genome sequencing and annotation.</title>
        <authorList>
            <consortium name="The Broad Institute Genomics Platform"/>
            <consortium name="The Broad Institute Genome Sequencing Center for Infectious Disease"/>
            <person name="Wu L."/>
            <person name="Ma J."/>
        </authorList>
    </citation>
    <scope>NUCLEOTIDE SEQUENCE [LARGE SCALE GENOMIC DNA]</scope>
    <source>
        <strain evidence="3 4">XZYJT29</strain>
    </source>
</reference>
<gene>
    <name evidence="3" type="ORF">ACFQMA_01280</name>
</gene>
<dbReference type="RefSeq" id="WP_274324093.1">
    <property type="nucleotide sequence ID" value="NZ_CP118158.1"/>
</dbReference>
<evidence type="ECO:0000256" key="1">
    <source>
        <dbReference type="SAM" id="MobiDB-lite"/>
    </source>
</evidence>
<sequence length="302" mass="33156">MLHGEALGLLLGAVALGAVHGIEPGHGWPVAASYALDQTNKWVYGFAASFILGIGHLISSIAMVAVFFYAKNYFNLTQINEPIHLIWNIFLGGPVSVVAGILLIALGIHEYRYGHSTGTHDGDHDHSRSDHDHDHSHDHDDDSGHGHDHNHHSHDNDDGHSHSGGGEGPLDRLKGYFPFIVGHSHSHSHDDLDEAADRGLFGIAWFAFLLGFAHEEEFEIIALCAGSSHCLELMSAYALTVIFGIVGLTMLLIAEGVIESLTHEDAGCWNCVYERQHPARRGFYRRVLQCRGYRDARVVRAS</sequence>
<feature type="transmembrane region" description="Helical" evidence="2">
    <location>
        <begin position="45"/>
        <end position="70"/>
    </location>
</feature>
<dbReference type="AlphaFoldDB" id="A0ABD5XZ50"/>
<comment type="caution">
    <text evidence="3">The sequence shown here is derived from an EMBL/GenBank/DDBJ whole genome shotgun (WGS) entry which is preliminary data.</text>
</comment>
<keyword evidence="2" id="KW-0472">Membrane</keyword>
<feature type="region of interest" description="Disordered" evidence="1">
    <location>
        <begin position="119"/>
        <end position="166"/>
    </location>
</feature>
<dbReference type="Proteomes" id="UP001596432">
    <property type="component" value="Unassembled WGS sequence"/>
</dbReference>
<protein>
    <recommendedName>
        <fullName evidence="5">Nickel/cobalt efflux system</fullName>
    </recommendedName>
</protein>
<evidence type="ECO:0000256" key="2">
    <source>
        <dbReference type="SAM" id="Phobius"/>
    </source>
</evidence>
<dbReference type="GeneID" id="78818705"/>
<evidence type="ECO:0008006" key="5">
    <source>
        <dbReference type="Google" id="ProtNLM"/>
    </source>
</evidence>
<keyword evidence="4" id="KW-1185">Reference proteome</keyword>
<feature type="transmembrane region" description="Helical" evidence="2">
    <location>
        <begin position="236"/>
        <end position="254"/>
    </location>
</feature>
<keyword evidence="2" id="KW-1133">Transmembrane helix</keyword>
<evidence type="ECO:0000313" key="4">
    <source>
        <dbReference type="Proteomes" id="UP001596432"/>
    </source>
</evidence>
<keyword evidence="2" id="KW-0812">Transmembrane</keyword>
<proteinExistence type="predicted"/>
<feature type="compositionally biased region" description="Basic and acidic residues" evidence="1">
    <location>
        <begin position="119"/>
        <end position="161"/>
    </location>
</feature>
<accession>A0ABD5XZ50</accession>
<organism evidence="3 4">
    <name type="scientific">Halosimplex aquaticum</name>
    <dbReference type="NCBI Taxonomy" id="3026162"/>
    <lineage>
        <taxon>Archaea</taxon>
        <taxon>Methanobacteriati</taxon>
        <taxon>Methanobacteriota</taxon>
        <taxon>Stenosarchaea group</taxon>
        <taxon>Halobacteria</taxon>
        <taxon>Halobacteriales</taxon>
        <taxon>Haloarculaceae</taxon>
        <taxon>Halosimplex</taxon>
    </lineage>
</organism>
<name>A0ABD5XZ50_9EURY</name>
<dbReference type="EMBL" id="JBHTAS010000001">
    <property type="protein sequence ID" value="MFC7138467.1"/>
    <property type="molecule type" value="Genomic_DNA"/>
</dbReference>
<feature type="transmembrane region" description="Helical" evidence="2">
    <location>
        <begin position="82"/>
        <end position="108"/>
    </location>
</feature>
<evidence type="ECO:0000313" key="3">
    <source>
        <dbReference type="EMBL" id="MFC7138467.1"/>
    </source>
</evidence>